<name>A0A9X2L1T6_9BACT</name>
<feature type="transmembrane region" description="Helical" evidence="7">
    <location>
        <begin position="157"/>
        <end position="174"/>
    </location>
</feature>
<comment type="subcellular location">
    <subcellularLocation>
        <location evidence="1">Endomembrane system</location>
        <topology evidence="1">Multi-pass membrane protein</topology>
    </subcellularLocation>
</comment>
<dbReference type="Pfam" id="PF22777">
    <property type="entry name" value="VKGC_lumenal_dom"/>
    <property type="match status" value="1"/>
</dbReference>
<dbReference type="SMART" id="SM00752">
    <property type="entry name" value="HTTM"/>
    <property type="match status" value="1"/>
</dbReference>
<keyword evidence="2 7" id="KW-0812">Transmembrane</keyword>
<dbReference type="AlphaFoldDB" id="A0A9X2L1T6"/>
<dbReference type="EMBL" id="JANDBC010000001">
    <property type="protein sequence ID" value="MCP9290717.1"/>
    <property type="molecule type" value="Genomic_DNA"/>
</dbReference>
<evidence type="ECO:0000256" key="5">
    <source>
        <dbReference type="ARBA" id="ARBA00023157"/>
    </source>
</evidence>
<feature type="transmembrane region" description="Helical" evidence="7">
    <location>
        <begin position="20"/>
        <end position="39"/>
    </location>
</feature>
<dbReference type="Proteomes" id="UP001139125">
    <property type="component" value="Unassembled WGS sequence"/>
</dbReference>
<dbReference type="GO" id="GO:0019842">
    <property type="term" value="F:vitamin binding"/>
    <property type="evidence" value="ECO:0007669"/>
    <property type="project" value="TreeGrafter"/>
</dbReference>
<evidence type="ECO:0000256" key="4">
    <source>
        <dbReference type="ARBA" id="ARBA00023136"/>
    </source>
</evidence>
<keyword evidence="4 7" id="KW-0472">Membrane</keyword>
<dbReference type="InterPro" id="IPR011020">
    <property type="entry name" value="HTTM-like"/>
</dbReference>
<evidence type="ECO:0000256" key="7">
    <source>
        <dbReference type="SAM" id="Phobius"/>
    </source>
</evidence>
<dbReference type="Pfam" id="PF05090">
    <property type="entry name" value="HTTM"/>
    <property type="match status" value="1"/>
</dbReference>
<dbReference type="GO" id="GO:0012505">
    <property type="term" value="C:endomembrane system"/>
    <property type="evidence" value="ECO:0007669"/>
    <property type="project" value="UniProtKB-SubCell"/>
</dbReference>
<proteinExistence type="predicted"/>
<dbReference type="PANTHER" id="PTHR12639">
    <property type="entry name" value="VITAMIN K-DEPENDENT GAMMA-CARBOXYLASE"/>
    <property type="match status" value="1"/>
</dbReference>
<keyword evidence="10" id="KW-1185">Reference proteome</keyword>
<feature type="domain" description="HTTM-like" evidence="8">
    <location>
        <begin position="11"/>
        <end position="270"/>
    </location>
</feature>
<keyword evidence="3 7" id="KW-1133">Transmembrane helix</keyword>
<dbReference type="PANTHER" id="PTHR12639:SF7">
    <property type="entry name" value="HTTM DOMAIN-CONTAINING PROTEIN"/>
    <property type="match status" value="1"/>
</dbReference>
<evidence type="ECO:0000256" key="6">
    <source>
        <dbReference type="ARBA" id="ARBA00023239"/>
    </source>
</evidence>
<keyword evidence="5" id="KW-1015">Disulfide bond</keyword>
<accession>A0A9X2L1T6</accession>
<dbReference type="InterPro" id="IPR053935">
    <property type="entry name" value="VKGC_lumenal_dom"/>
</dbReference>
<protein>
    <submittedName>
        <fullName evidence="9">HTTM domain-containing protein</fullName>
    </submittedName>
</protein>
<dbReference type="InterPro" id="IPR007782">
    <property type="entry name" value="VKG_COase"/>
</dbReference>
<evidence type="ECO:0000313" key="9">
    <source>
        <dbReference type="EMBL" id="MCP9290717.1"/>
    </source>
</evidence>
<feature type="transmembrane region" description="Helical" evidence="7">
    <location>
        <begin position="115"/>
        <end position="136"/>
    </location>
</feature>
<evidence type="ECO:0000256" key="1">
    <source>
        <dbReference type="ARBA" id="ARBA00004127"/>
    </source>
</evidence>
<feature type="transmembrane region" description="Helical" evidence="7">
    <location>
        <begin position="233"/>
        <end position="266"/>
    </location>
</feature>
<evidence type="ECO:0000256" key="3">
    <source>
        <dbReference type="ARBA" id="ARBA00022989"/>
    </source>
</evidence>
<evidence type="ECO:0000256" key="2">
    <source>
        <dbReference type="ARBA" id="ARBA00022692"/>
    </source>
</evidence>
<organism evidence="9 10">
    <name type="scientific">Gracilimonas sediminicola</name>
    <dbReference type="NCBI Taxonomy" id="2952158"/>
    <lineage>
        <taxon>Bacteria</taxon>
        <taxon>Pseudomonadati</taxon>
        <taxon>Balneolota</taxon>
        <taxon>Balneolia</taxon>
        <taxon>Balneolales</taxon>
        <taxon>Balneolaceae</taxon>
        <taxon>Gracilimonas</taxon>
    </lineage>
</organism>
<dbReference type="GO" id="GO:0008488">
    <property type="term" value="F:gamma-glutamyl carboxylase activity"/>
    <property type="evidence" value="ECO:0007669"/>
    <property type="project" value="InterPro"/>
</dbReference>
<evidence type="ECO:0000313" key="10">
    <source>
        <dbReference type="Proteomes" id="UP001139125"/>
    </source>
</evidence>
<reference evidence="9" key="1">
    <citation type="submission" date="2022-06" db="EMBL/GenBank/DDBJ databases">
        <title>Gracilimonas sp. CAU 1638 isolated from sea sediment.</title>
        <authorList>
            <person name="Kim W."/>
        </authorList>
    </citation>
    <scope>NUCLEOTIDE SEQUENCE</scope>
    <source>
        <strain evidence="9">CAU 1638</strain>
    </source>
</reference>
<sequence>MSVSSIRSYLTTSTNAAPLAVFRVFFGLLMLISIVRFAANGWIEKLYIEPQFFFSYYGFEWVQPLGDWTYLIFMICGLSSIFVTLGYKYRFSILVFFLSFTYIELMDKTTYLNHYYFISILSFLMIFLPAHAYYSLDARKNETLRSQQVPRWSIDSIKLLLFIVYFYAGLAKLNSDWLFEAMPLQIWLPSKYSIPLLGDLLQQSWTHYAFAWAGAIYDLSIPFLLLIRKTRIFAFILVVIFHVLTRVLFPIGMFPYIMIVSTLIFFDAGLHNRILDYISRWFNITKSFFDNGKAYSFPQQWVRKASLAVVSVFFVLQLLIPFRYLLYPGELFWTEEGYRFSWRVMLMEKVGYANFKVVNPDSGQSFYVDNTEFLTRFQEKQMSFQPDFILEYAHLLEDHYRDELGIDDPEIYVDSYVALNGRGSQRYVNPNVDLTEIEPSLKHRTWLLPFDDEIKGL</sequence>
<feature type="transmembrane region" description="Helical" evidence="7">
    <location>
        <begin position="70"/>
        <end position="103"/>
    </location>
</feature>
<dbReference type="InterPro" id="IPR053934">
    <property type="entry name" value="HTTM_dom"/>
</dbReference>
<dbReference type="RefSeq" id="WP_255133042.1">
    <property type="nucleotide sequence ID" value="NZ_JANDBC010000001.1"/>
</dbReference>
<feature type="transmembrane region" description="Helical" evidence="7">
    <location>
        <begin position="205"/>
        <end position="226"/>
    </location>
</feature>
<evidence type="ECO:0000259" key="8">
    <source>
        <dbReference type="SMART" id="SM00752"/>
    </source>
</evidence>
<keyword evidence="6" id="KW-0456">Lyase</keyword>
<gene>
    <name evidence="9" type="ORF">NM125_03850</name>
</gene>
<comment type="caution">
    <text evidence="9">The sequence shown here is derived from an EMBL/GenBank/DDBJ whole genome shotgun (WGS) entry which is preliminary data.</text>
</comment>
<feature type="transmembrane region" description="Helical" evidence="7">
    <location>
        <begin position="305"/>
        <end position="326"/>
    </location>
</feature>